<dbReference type="AlphaFoldDB" id="A0A8J4SLW9"/>
<name>A0A8J4SLW9_9TREM</name>
<gene>
    <name evidence="2" type="ORF">PHET_09386</name>
</gene>
<reference evidence="2" key="1">
    <citation type="submission" date="2019-05" db="EMBL/GenBank/DDBJ databases">
        <title>Annotation for the trematode Paragonimus heterotremus.</title>
        <authorList>
            <person name="Choi Y.-J."/>
        </authorList>
    </citation>
    <scope>NUCLEOTIDE SEQUENCE</scope>
    <source>
        <strain evidence="2">LC</strain>
    </source>
</reference>
<feature type="region of interest" description="Disordered" evidence="1">
    <location>
        <begin position="136"/>
        <end position="177"/>
    </location>
</feature>
<sequence>MDGVSLAESLLYRDYDELQRMLRLCNMSETNCPGQESPDIHMNVQPQNTVIDNSQSYVLLKSDVHTNRENLPGRDNPARCTNSLLISDEKSGNMTEVDGCVNIHVAECLNSQARQPLKVTTIQSNLTTLTGKLRFGSSAFTDPSENSHAKLTEESTDYGPAGEFSRNNQPSSTQDDLMLNSEPATMASVYQCPVYHELMHPMTEESLISHSHIHPYPTTMCRDEITVGGQTAPDTTLMFRSGPTECRQFTNTFNCNQSGNKHSVMCNNSTYKDLFGTEGLSHSNAMIRFASKQTTQCLPVYVANPVDRILVNSVVNPICRSNPTHSYTKDSTMADVITLVQMHLEALHKQRTLLDEACKEIQNKLKPPVSQTTQRFRSSPSGNHSIYAHDQLEREFIMFSDTYVQVGYMQI</sequence>
<evidence type="ECO:0000313" key="3">
    <source>
        <dbReference type="Proteomes" id="UP000748531"/>
    </source>
</evidence>
<dbReference type="Proteomes" id="UP000748531">
    <property type="component" value="Unassembled WGS sequence"/>
</dbReference>
<evidence type="ECO:0000313" key="2">
    <source>
        <dbReference type="EMBL" id="KAF5397442.1"/>
    </source>
</evidence>
<keyword evidence="3" id="KW-1185">Reference proteome</keyword>
<proteinExistence type="predicted"/>
<evidence type="ECO:0000256" key="1">
    <source>
        <dbReference type="SAM" id="MobiDB-lite"/>
    </source>
</evidence>
<comment type="caution">
    <text evidence="2">The sequence shown here is derived from an EMBL/GenBank/DDBJ whole genome shotgun (WGS) entry which is preliminary data.</text>
</comment>
<protein>
    <submittedName>
        <fullName evidence="2">Uncharacterized protein</fullName>
    </submittedName>
</protein>
<feature type="compositionally biased region" description="Polar residues" evidence="1">
    <location>
        <begin position="165"/>
        <end position="175"/>
    </location>
</feature>
<dbReference type="OrthoDB" id="6285220at2759"/>
<organism evidence="2 3">
    <name type="scientific">Paragonimus heterotremus</name>
    <dbReference type="NCBI Taxonomy" id="100268"/>
    <lineage>
        <taxon>Eukaryota</taxon>
        <taxon>Metazoa</taxon>
        <taxon>Spiralia</taxon>
        <taxon>Lophotrochozoa</taxon>
        <taxon>Platyhelminthes</taxon>
        <taxon>Trematoda</taxon>
        <taxon>Digenea</taxon>
        <taxon>Plagiorchiida</taxon>
        <taxon>Troglotremata</taxon>
        <taxon>Troglotrematidae</taxon>
        <taxon>Paragonimus</taxon>
    </lineage>
</organism>
<accession>A0A8J4SLW9</accession>
<dbReference type="EMBL" id="LUCH01006259">
    <property type="protein sequence ID" value="KAF5397442.1"/>
    <property type="molecule type" value="Genomic_DNA"/>
</dbReference>